<dbReference type="CTD" id="9802952"/>
<keyword evidence="14" id="KW-0805">Transcription regulation</keyword>
<dbReference type="HOGENOM" id="CLU_026945_6_2_1"/>
<feature type="coiled-coil region" evidence="23">
    <location>
        <begin position="134"/>
        <end position="169"/>
    </location>
</feature>
<keyword evidence="15" id="KW-0010">Activator</keyword>
<dbReference type="GO" id="GO:0005694">
    <property type="term" value="C:chromosome"/>
    <property type="evidence" value="ECO:0007669"/>
    <property type="project" value="UniProtKB-SubCell"/>
</dbReference>
<evidence type="ECO:0000256" key="24">
    <source>
        <dbReference type="SAM" id="MobiDB-lite"/>
    </source>
</evidence>
<dbReference type="InterPro" id="IPR000504">
    <property type="entry name" value="RRM_dom"/>
</dbReference>
<feature type="domain" description="RRM" evidence="25">
    <location>
        <begin position="316"/>
        <end position="401"/>
    </location>
</feature>
<evidence type="ECO:0000256" key="19">
    <source>
        <dbReference type="ARBA" id="ARBA00023242"/>
    </source>
</evidence>
<organism evidence="27">
    <name type="scientific">Caenorhabditis remanei</name>
    <name type="common">Caenorhabditis vulgaris</name>
    <dbReference type="NCBI Taxonomy" id="31234"/>
    <lineage>
        <taxon>Eukaryota</taxon>
        <taxon>Metazoa</taxon>
        <taxon>Ecdysozoa</taxon>
        <taxon>Nematoda</taxon>
        <taxon>Chromadorea</taxon>
        <taxon>Rhabditida</taxon>
        <taxon>Rhabditina</taxon>
        <taxon>Rhabditomorpha</taxon>
        <taxon>Rhabditoidea</taxon>
        <taxon>Rhabditidae</taxon>
        <taxon>Peloderinae</taxon>
        <taxon>Caenorhabditis</taxon>
    </lineage>
</organism>
<feature type="compositionally biased region" description="Basic and acidic residues" evidence="24">
    <location>
        <begin position="408"/>
        <end position="425"/>
    </location>
</feature>
<keyword evidence="27" id="KW-1185">Reference proteome</keyword>
<accession>E3MFF0</accession>
<dbReference type="EMBL" id="DS268441">
    <property type="protein sequence ID" value="EFP01001.1"/>
    <property type="molecule type" value="Genomic_DNA"/>
</dbReference>
<dbReference type="InterPro" id="IPR035979">
    <property type="entry name" value="RBD_domain_sf"/>
</dbReference>
<comment type="subunit">
    <text evidence="20">Component of the 17S U2 SnRNP complex, a ribonucleoprotein complex that contains small nuclear RNA (snRNA) U2 and a number of specific proteins. Within the 17S U2 SnRNP complex, interacts (via UHM region) directly with SF3B1. Component of a complex which is at least composed of HTATSF1/Tat-SF1, the P-TEFb complex components CDK9 and CCNT1, RNA polymerase II, SUPT5H, and NCL/nucleolin. Interacts with GTF2F2/RAP30 and POLR2A. Interacts with TCERG1/CA150. Interacts with (poly-ADP-ribosylated) RPA1; promoting HTATSF1 recruitment to DNA damage sites. Interacts (when phosphorylated) with TOPBP1; promoting recruitment of TOPBP1 to DNA damage sites during S-phase.</text>
</comment>
<evidence type="ECO:0000256" key="16">
    <source>
        <dbReference type="ARBA" id="ARBA00023163"/>
    </source>
</evidence>
<evidence type="ECO:0000256" key="11">
    <source>
        <dbReference type="ARBA" id="ARBA00022843"/>
    </source>
</evidence>
<keyword evidence="16" id="KW-0804">Transcription</keyword>
<keyword evidence="11" id="KW-0832">Ubl conjugation</keyword>
<dbReference type="FunFam" id="3.30.70.330:FF:000202">
    <property type="entry name" value="HIV Tat-specific factor 1"/>
    <property type="match status" value="1"/>
</dbReference>
<evidence type="ECO:0000256" key="2">
    <source>
        <dbReference type="ARBA" id="ARBA00004286"/>
    </source>
</evidence>
<dbReference type="SMART" id="SM00360">
    <property type="entry name" value="RRM"/>
    <property type="match status" value="2"/>
</dbReference>
<dbReference type="FunCoup" id="E3MFF0">
    <property type="interactions" value="1257"/>
</dbReference>
<evidence type="ECO:0000313" key="26">
    <source>
        <dbReference type="EMBL" id="EFP01001.1"/>
    </source>
</evidence>
<evidence type="ECO:0000256" key="20">
    <source>
        <dbReference type="ARBA" id="ARBA00062124"/>
    </source>
</evidence>
<evidence type="ECO:0000256" key="8">
    <source>
        <dbReference type="ARBA" id="ARBA00022728"/>
    </source>
</evidence>
<dbReference type="GO" id="GO:0003723">
    <property type="term" value="F:RNA binding"/>
    <property type="evidence" value="ECO:0007669"/>
    <property type="project" value="UniProtKB-UniRule"/>
</dbReference>
<dbReference type="eggNOG" id="KOG1548">
    <property type="taxonomic scope" value="Eukaryota"/>
</dbReference>
<evidence type="ECO:0000256" key="23">
    <source>
        <dbReference type="SAM" id="Coils"/>
    </source>
</evidence>
<dbReference type="OrthoDB" id="10258585at2759"/>
<keyword evidence="13" id="KW-0007">Acetylation</keyword>
<keyword evidence="12 22" id="KW-0694">RNA-binding</keyword>
<protein>
    <recommendedName>
        <fullName evidence="21">17S U2 SnRNP complex component HTATSF1</fullName>
    </recommendedName>
</protein>
<keyword evidence="8" id="KW-0747">Spliceosome</keyword>
<keyword evidence="23" id="KW-0175">Coiled coil</keyword>
<evidence type="ECO:0000256" key="14">
    <source>
        <dbReference type="ARBA" id="ARBA00023015"/>
    </source>
</evidence>
<dbReference type="SUPFAM" id="SSF54928">
    <property type="entry name" value="RNA-binding domain, RBD"/>
    <property type="match status" value="2"/>
</dbReference>
<comment type="subcellular location">
    <subcellularLocation>
        <location evidence="2">Chromosome</location>
    </subcellularLocation>
    <subcellularLocation>
        <location evidence="1">Nucleus</location>
    </subcellularLocation>
</comment>
<keyword evidence="7" id="KW-0507">mRNA processing</keyword>
<dbReference type="PANTHER" id="PTHR15608">
    <property type="entry name" value="SPLICING FACTOR U2AF-ASSOCIATED PROTEIN 2"/>
    <property type="match status" value="1"/>
</dbReference>
<keyword evidence="19" id="KW-0539">Nucleus</keyword>
<evidence type="ECO:0000256" key="22">
    <source>
        <dbReference type="PROSITE-ProRule" id="PRU00176"/>
    </source>
</evidence>
<dbReference type="GO" id="GO:0005686">
    <property type="term" value="C:U2 snRNP"/>
    <property type="evidence" value="ECO:0007669"/>
    <property type="project" value="TreeGrafter"/>
</dbReference>
<evidence type="ECO:0000256" key="6">
    <source>
        <dbReference type="ARBA" id="ARBA00022553"/>
    </source>
</evidence>
<dbReference type="OMA" id="DTDFRFG"/>
<dbReference type="PROSITE" id="PS50102">
    <property type="entry name" value="RRM"/>
    <property type="match status" value="2"/>
</dbReference>
<keyword evidence="6" id="KW-0597">Phosphoprotein</keyword>
<dbReference type="Pfam" id="PF00076">
    <property type="entry name" value="RRM_1"/>
    <property type="match status" value="2"/>
</dbReference>
<dbReference type="Proteomes" id="UP000008281">
    <property type="component" value="Unassembled WGS sequence"/>
</dbReference>
<dbReference type="GO" id="GO:0006281">
    <property type="term" value="P:DNA repair"/>
    <property type="evidence" value="ECO:0007669"/>
    <property type="project" value="UniProtKB-KW"/>
</dbReference>
<evidence type="ECO:0000256" key="12">
    <source>
        <dbReference type="ARBA" id="ARBA00022884"/>
    </source>
</evidence>
<name>E3MFF0_CAERE</name>
<feature type="domain" description="RRM" evidence="25">
    <location>
        <begin position="184"/>
        <end position="269"/>
    </location>
</feature>
<dbReference type="RefSeq" id="XP_003105103.2">
    <property type="nucleotide sequence ID" value="XM_003105055.2"/>
</dbReference>
<dbReference type="CDD" id="cd12282">
    <property type="entry name" value="RRM2_TatSF1_like"/>
    <property type="match status" value="1"/>
</dbReference>
<feature type="region of interest" description="Disordered" evidence="24">
    <location>
        <begin position="1"/>
        <end position="25"/>
    </location>
</feature>
<evidence type="ECO:0000256" key="17">
    <source>
        <dbReference type="ARBA" id="ARBA00023187"/>
    </source>
</evidence>
<dbReference type="GO" id="GO:0005684">
    <property type="term" value="C:U2-type spliceosomal complex"/>
    <property type="evidence" value="ECO:0007669"/>
    <property type="project" value="TreeGrafter"/>
</dbReference>
<feature type="region of interest" description="Disordered" evidence="24">
    <location>
        <begin position="408"/>
        <end position="450"/>
    </location>
</feature>
<dbReference type="STRING" id="31234.E3MFF0"/>
<comment type="similarity">
    <text evidence="3">Belongs to the HTATSF1 family.</text>
</comment>
<evidence type="ECO:0000256" key="1">
    <source>
        <dbReference type="ARBA" id="ARBA00004123"/>
    </source>
</evidence>
<dbReference type="AlphaFoldDB" id="E3MFF0"/>
<feature type="compositionally biased region" description="Acidic residues" evidence="24">
    <location>
        <begin position="434"/>
        <end position="450"/>
    </location>
</feature>
<gene>
    <name evidence="26" type="ORF">CRE_20758</name>
</gene>
<evidence type="ECO:0000256" key="10">
    <source>
        <dbReference type="ARBA" id="ARBA00022763"/>
    </source>
</evidence>
<dbReference type="Gene3D" id="3.30.70.330">
    <property type="match status" value="2"/>
</dbReference>
<dbReference type="InterPro" id="IPR034393">
    <property type="entry name" value="TatSF1-like"/>
</dbReference>
<evidence type="ECO:0000313" key="27">
    <source>
        <dbReference type="Proteomes" id="UP000008281"/>
    </source>
</evidence>
<evidence type="ECO:0000259" key="25">
    <source>
        <dbReference type="PROSITE" id="PS50102"/>
    </source>
</evidence>
<dbReference type="CDD" id="cd12281">
    <property type="entry name" value="RRM1_TatSF1_like"/>
    <property type="match status" value="1"/>
</dbReference>
<evidence type="ECO:0000256" key="9">
    <source>
        <dbReference type="ARBA" id="ARBA00022737"/>
    </source>
</evidence>
<dbReference type="GeneID" id="9802952"/>
<keyword evidence="4" id="KW-0158">Chromosome</keyword>
<keyword evidence="10" id="KW-0227">DNA damage</keyword>
<dbReference type="FunFam" id="3.30.70.330:FF:000105">
    <property type="entry name" value="HIV Tat-specific factor 1 homolog"/>
    <property type="match status" value="1"/>
</dbReference>
<dbReference type="PANTHER" id="PTHR15608:SF0">
    <property type="entry name" value="HIV TAT-SPECIFIC FACTOR 1"/>
    <property type="match status" value="1"/>
</dbReference>
<evidence type="ECO:0000256" key="3">
    <source>
        <dbReference type="ARBA" id="ARBA00007747"/>
    </source>
</evidence>
<feature type="compositionally biased region" description="Acidic residues" evidence="24">
    <location>
        <begin position="1"/>
        <end position="16"/>
    </location>
</feature>
<evidence type="ECO:0000256" key="21">
    <source>
        <dbReference type="ARBA" id="ARBA00073773"/>
    </source>
</evidence>
<dbReference type="InterPro" id="IPR012677">
    <property type="entry name" value="Nucleotide-bd_a/b_plait_sf"/>
</dbReference>
<dbReference type="InParanoid" id="E3MFF0"/>
<dbReference type="InterPro" id="IPR034392">
    <property type="entry name" value="TatSF1-like_RRM1"/>
</dbReference>
<keyword evidence="5" id="KW-1017">Isopeptide bond</keyword>
<evidence type="ECO:0000256" key="4">
    <source>
        <dbReference type="ARBA" id="ARBA00022454"/>
    </source>
</evidence>
<keyword evidence="9" id="KW-0677">Repeat</keyword>
<evidence type="ECO:0000256" key="18">
    <source>
        <dbReference type="ARBA" id="ARBA00023204"/>
    </source>
</evidence>
<evidence type="ECO:0000256" key="13">
    <source>
        <dbReference type="ARBA" id="ARBA00022990"/>
    </source>
</evidence>
<keyword evidence="17" id="KW-0508">mRNA splicing</keyword>
<keyword evidence="18" id="KW-0234">DNA repair</keyword>
<sequence>MSDFVPETEENEEEPMNVDLEPKIAQKAGKEPVVVDQSFSRRFINNKWYGKYGEEGELLEHIKEDWIPVAEDEQEFLSQLWFEQEEQERNAHKHYDWDEEKKEWVPKTNKTEEVNEDFIAEYQANYGVQYDDIYKKMDEELQEKAAKALKEEEDKKEKKRKKKQKLHTEEAKNEGWVDFGDKVHAVYVSNLPLDITDEEFQEFMSKCGVIQPDIRTNKPKCKLYRNEEGDLKGDGRCCYIKKESIELACNILDGSLLKNKEVKVEEAHFELKGDFDPSKKRRKLTAAQKKRYMEQQNKLFEWTPDKPRNYRPKSDCTVIVKNLFTLEMMSKNAALMLDLKEEMTQSCQKYGTVKKVVVYDNHPDGVVSVTFPTTEESDMAVKYLNGRVVDGRKLTAELWDGKTKYKIQETEEDEERRRKEFEKFIEGGGNPDDRNEEEEEDDEDDDDDEE</sequence>
<reference evidence="26" key="1">
    <citation type="submission" date="2007-07" db="EMBL/GenBank/DDBJ databases">
        <title>PCAP assembly of the Caenorhabditis remanei genome.</title>
        <authorList>
            <consortium name="The Caenorhabditis remanei Sequencing Consortium"/>
            <person name="Wilson R.K."/>
        </authorList>
    </citation>
    <scope>NUCLEOTIDE SEQUENCE [LARGE SCALE GENOMIC DNA]</scope>
    <source>
        <strain evidence="26">PB4641</strain>
    </source>
</reference>
<evidence type="ECO:0000256" key="15">
    <source>
        <dbReference type="ARBA" id="ARBA00023159"/>
    </source>
</evidence>
<dbReference type="KEGG" id="crq:GCK72_001433"/>
<evidence type="ECO:0000256" key="7">
    <source>
        <dbReference type="ARBA" id="ARBA00022664"/>
    </source>
</evidence>
<evidence type="ECO:0000256" key="5">
    <source>
        <dbReference type="ARBA" id="ARBA00022499"/>
    </source>
</evidence>
<dbReference type="GO" id="GO:0000398">
    <property type="term" value="P:mRNA splicing, via spliceosome"/>
    <property type="evidence" value="ECO:0007669"/>
    <property type="project" value="InterPro"/>
</dbReference>
<proteinExistence type="inferred from homology"/>